<name>A0A5B9P9D3_9BACT</name>
<evidence type="ECO:0000313" key="4">
    <source>
        <dbReference type="Proteomes" id="UP000322214"/>
    </source>
</evidence>
<sequence length="268" mass="29359" precursor="true">MKKIAILLVPLLIAAFGCGSRELPQSGNDAPASPTLSTEAGLQSSEGESCVINLGAQRTTFDVNLPTIGVILFDDVLMTEVTAPIDVFSKPREDGTQLFNVVTVAETLQPVATESGLRMLPDYTFADCPKLTVLVVPSAYDMTETIRNQQIVRFIKKQNVNSEFTMSNCAGSQLIGESGIADGRKIVTYIGGGKDLQEKYPALKVQDDQEISFVEDGKFLSSNGNLASYISALELLEKMSDDKHRLFVESYLYIERLTDWDKLQSDSK</sequence>
<dbReference type="PROSITE" id="PS51257">
    <property type="entry name" value="PROKAR_LIPOPROTEIN"/>
    <property type="match status" value="1"/>
</dbReference>
<dbReference type="PANTHER" id="PTHR43130:SF14">
    <property type="entry name" value="DJ-1_PFPI DOMAIN-CONTAINING PROTEIN"/>
    <property type="match status" value="1"/>
</dbReference>
<accession>A0A5B9P9D3</accession>
<organism evidence="3 4">
    <name type="scientific">Mariniblastus fucicola</name>
    <dbReference type="NCBI Taxonomy" id="980251"/>
    <lineage>
        <taxon>Bacteria</taxon>
        <taxon>Pseudomonadati</taxon>
        <taxon>Planctomycetota</taxon>
        <taxon>Planctomycetia</taxon>
        <taxon>Pirellulales</taxon>
        <taxon>Pirellulaceae</taxon>
        <taxon>Mariniblastus</taxon>
    </lineage>
</organism>
<dbReference type="Proteomes" id="UP000322214">
    <property type="component" value="Chromosome"/>
</dbReference>
<reference evidence="3 4" key="1">
    <citation type="submission" date="2019-08" db="EMBL/GenBank/DDBJ databases">
        <title>Deep-cultivation of Planctomycetes and their phenomic and genomic characterization uncovers novel biology.</title>
        <authorList>
            <person name="Wiegand S."/>
            <person name="Jogler M."/>
            <person name="Boedeker C."/>
            <person name="Pinto D."/>
            <person name="Vollmers J."/>
            <person name="Rivas-Marin E."/>
            <person name="Kohn T."/>
            <person name="Peeters S.H."/>
            <person name="Heuer A."/>
            <person name="Rast P."/>
            <person name="Oberbeckmann S."/>
            <person name="Bunk B."/>
            <person name="Jeske O."/>
            <person name="Meyerdierks A."/>
            <person name="Storesund J.E."/>
            <person name="Kallscheuer N."/>
            <person name="Luecker S."/>
            <person name="Lage O.M."/>
            <person name="Pohl T."/>
            <person name="Merkel B.J."/>
            <person name="Hornburger P."/>
            <person name="Mueller R.-W."/>
            <person name="Bruemmer F."/>
            <person name="Labrenz M."/>
            <person name="Spormann A.M."/>
            <person name="Op den Camp H."/>
            <person name="Overmann J."/>
            <person name="Amann R."/>
            <person name="Jetten M.S.M."/>
            <person name="Mascher T."/>
            <person name="Medema M.H."/>
            <person name="Devos D.P."/>
            <person name="Kaster A.-K."/>
            <person name="Ovreas L."/>
            <person name="Rohde M."/>
            <person name="Galperin M.Y."/>
            <person name="Jogler C."/>
        </authorList>
    </citation>
    <scope>NUCLEOTIDE SEQUENCE [LARGE SCALE GENOMIC DNA]</scope>
    <source>
        <strain evidence="3 4">FC18</strain>
    </source>
</reference>
<dbReference type="STRING" id="980251.GCA_001642875_00339"/>
<feature type="signal peptide" evidence="1">
    <location>
        <begin position="1"/>
        <end position="20"/>
    </location>
</feature>
<dbReference type="KEGG" id="mff:MFFC18_13660"/>
<dbReference type="RefSeq" id="WP_075083142.1">
    <property type="nucleotide sequence ID" value="NZ_CP042912.1"/>
</dbReference>
<dbReference type="GO" id="GO:0006355">
    <property type="term" value="P:regulation of DNA-templated transcription"/>
    <property type="evidence" value="ECO:0007669"/>
    <property type="project" value="TreeGrafter"/>
</dbReference>
<dbReference type="Pfam" id="PF01965">
    <property type="entry name" value="DJ-1_PfpI"/>
    <property type="match status" value="1"/>
</dbReference>
<dbReference type="SUPFAM" id="SSF52317">
    <property type="entry name" value="Class I glutamine amidotransferase-like"/>
    <property type="match status" value="1"/>
</dbReference>
<evidence type="ECO:0000313" key="3">
    <source>
        <dbReference type="EMBL" id="QEG21510.1"/>
    </source>
</evidence>
<dbReference type="InterPro" id="IPR002818">
    <property type="entry name" value="DJ-1/PfpI"/>
</dbReference>
<feature type="domain" description="DJ-1/PfpI" evidence="2">
    <location>
        <begin position="68"/>
        <end position="237"/>
    </location>
</feature>
<keyword evidence="4" id="KW-1185">Reference proteome</keyword>
<keyword evidence="3" id="KW-0456">Lyase</keyword>
<dbReference type="PANTHER" id="PTHR43130">
    <property type="entry name" value="ARAC-FAMILY TRANSCRIPTIONAL REGULATOR"/>
    <property type="match status" value="1"/>
</dbReference>
<evidence type="ECO:0000259" key="2">
    <source>
        <dbReference type="Pfam" id="PF01965"/>
    </source>
</evidence>
<proteinExistence type="predicted"/>
<dbReference type="Gene3D" id="3.40.50.880">
    <property type="match status" value="1"/>
</dbReference>
<dbReference type="InterPro" id="IPR052158">
    <property type="entry name" value="INH-QAR"/>
</dbReference>
<gene>
    <name evidence="3" type="primary">inhA</name>
    <name evidence="3" type="ORF">MFFC18_13660</name>
</gene>
<protein>
    <submittedName>
        <fullName evidence="3">Isonitrile hydratase</fullName>
        <ecNumber evidence="3">4.2.1.103</ecNumber>
    </submittedName>
</protein>
<dbReference type="AlphaFoldDB" id="A0A5B9P9D3"/>
<feature type="chain" id="PRO_5022731804" evidence="1">
    <location>
        <begin position="21"/>
        <end position="268"/>
    </location>
</feature>
<dbReference type="GO" id="GO:0050549">
    <property type="term" value="F:cyclohexyl-isocyanide hydratase activity"/>
    <property type="evidence" value="ECO:0007669"/>
    <property type="project" value="UniProtKB-EC"/>
</dbReference>
<dbReference type="OrthoDB" id="6382410at2"/>
<dbReference type="EC" id="4.2.1.103" evidence="3"/>
<dbReference type="InterPro" id="IPR029062">
    <property type="entry name" value="Class_I_gatase-like"/>
</dbReference>
<dbReference type="EMBL" id="CP042912">
    <property type="protein sequence ID" value="QEG21510.1"/>
    <property type="molecule type" value="Genomic_DNA"/>
</dbReference>
<evidence type="ECO:0000256" key="1">
    <source>
        <dbReference type="SAM" id="SignalP"/>
    </source>
</evidence>
<keyword evidence="1" id="KW-0732">Signal</keyword>